<dbReference type="HOGENOM" id="CLU_1759862_0_0_1"/>
<keyword evidence="3" id="KW-1185">Reference proteome</keyword>
<dbReference type="AlphaFoldDB" id="D8PUV2"/>
<evidence type="ECO:0000313" key="3">
    <source>
        <dbReference type="Proteomes" id="UP000007431"/>
    </source>
</evidence>
<protein>
    <submittedName>
        <fullName evidence="2">Expressed protein</fullName>
    </submittedName>
</protein>
<sequence length="148" mass="14301">MGDDSARPPTGDDSLRCLLTGRGSGLGEVGAATDGGPCTKGPLAVCNAAKGVGKTTRGDGATRTPAPGHSPARLTIGRKDGGKLGGRSSAAMGGKDTPRDVGGDVQSLVGGGGGAMVDSRVGGTEMSAVSGSAHPASGVCDDARDVRR</sequence>
<dbReference type="Proteomes" id="UP000007431">
    <property type="component" value="Unassembled WGS sequence"/>
</dbReference>
<organism evidence="3">
    <name type="scientific">Schizophyllum commune (strain H4-8 / FGSC 9210)</name>
    <name type="common">Split gill fungus</name>
    <dbReference type="NCBI Taxonomy" id="578458"/>
    <lineage>
        <taxon>Eukaryota</taxon>
        <taxon>Fungi</taxon>
        <taxon>Dikarya</taxon>
        <taxon>Basidiomycota</taxon>
        <taxon>Agaricomycotina</taxon>
        <taxon>Agaricomycetes</taxon>
        <taxon>Agaricomycetidae</taxon>
        <taxon>Agaricales</taxon>
        <taxon>Schizophyllaceae</taxon>
        <taxon>Schizophyllum</taxon>
    </lineage>
</organism>
<reference evidence="2 3" key="1">
    <citation type="journal article" date="2010" name="Nat. Biotechnol.">
        <title>Genome sequence of the model mushroom Schizophyllum commune.</title>
        <authorList>
            <person name="Ohm R.A."/>
            <person name="de Jong J.F."/>
            <person name="Lugones L.G."/>
            <person name="Aerts A."/>
            <person name="Kothe E."/>
            <person name="Stajich J.E."/>
            <person name="de Vries R.P."/>
            <person name="Record E."/>
            <person name="Levasseur A."/>
            <person name="Baker S.E."/>
            <person name="Bartholomew K.A."/>
            <person name="Coutinho P.M."/>
            <person name="Erdmann S."/>
            <person name="Fowler T.J."/>
            <person name="Gathman A.C."/>
            <person name="Lombard V."/>
            <person name="Henrissat B."/>
            <person name="Knabe N."/>
            <person name="Kuees U."/>
            <person name="Lilly W.W."/>
            <person name="Lindquist E."/>
            <person name="Lucas S."/>
            <person name="Magnuson J.K."/>
            <person name="Piumi F."/>
            <person name="Raudaskoski M."/>
            <person name="Salamov A."/>
            <person name="Schmutz J."/>
            <person name="Schwarze F.W.M.R."/>
            <person name="vanKuyk P.A."/>
            <person name="Horton J.S."/>
            <person name="Grigoriev I.V."/>
            <person name="Woesten H.A.B."/>
        </authorList>
    </citation>
    <scope>NUCLEOTIDE SEQUENCE [LARGE SCALE GENOMIC DNA]</scope>
    <source>
        <strain evidence="3">H4-8 / FGSC 9210</strain>
    </source>
</reference>
<evidence type="ECO:0000256" key="1">
    <source>
        <dbReference type="SAM" id="MobiDB-lite"/>
    </source>
</evidence>
<proteinExistence type="predicted"/>
<gene>
    <name evidence="2" type="ORF">SCHCODRAFT_104982</name>
</gene>
<feature type="region of interest" description="Disordered" evidence="1">
    <location>
        <begin position="52"/>
        <end position="148"/>
    </location>
</feature>
<feature type="non-terminal residue" evidence="2">
    <location>
        <position position="148"/>
    </location>
</feature>
<evidence type="ECO:0000313" key="2">
    <source>
        <dbReference type="EMBL" id="EFI99926.1"/>
    </source>
</evidence>
<name>D8PUV2_SCHCM</name>
<dbReference type="EMBL" id="GL377303">
    <property type="protein sequence ID" value="EFI99926.1"/>
    <property type="molecule type" value="Genomic_DNA"/>
</dbReference>
<feature type="region of interest" description="Disordered" evidence="1">
    <location>
        <begin position="1"/>
        <end position="40"/>
    </location>
</feature>
<accession>D8PUV2</accession>
<dbReference type="InParanoid" id="D8PUV2"/>